<evidence type="ECO:0000256" key="1">
    <source>
        <dbReference type="SAM" id="Phobius"/>
    </source>
</evidence>
<dbReference type="Pfam" id="PF26394">
    <property type="entry name" value="Psb34"/>
    <property type="match status" value="1"/>
</dbReference>
<dbReference type="RefSeq" id="WP_200989615.1">
    <property type="nucleotide sequence ID" value="NZ_CP063311.1"/>
</dbReference>
<accession>A0A7S6RFY4</accession>
<dbReference type="EMBL" id="CP063311">
    <property type="protein sequence ID" value="QOV24093.1"/>
    <property type="molecule type" value="Genomic_DNA"/>
</dbReference>
<keyword evidence="3" id="KW-1185">Reference proteome</keyword>
<organism evidence="2 3">
    <name type="scientific">Anabaenopsis elenkinii CCIBt3563</name>
    <dbReference type="NCBI Taxonomy" id="2779889"/>
    <lineage>
        <taxon>Bacteria</taxon>
        <taxon>Bacillati</taxon>
        <taxon>Cyanobacteriota</taxon>
        <taxon>Cyanophyceae</taxon>
        <taxon>Nostocales</taxon>
        <taxon>Nodulariaceae</taxon>
        <taxon>Anabaenopsis</taxon>
    </lineage>
</organism>
<dbReference type="Proteomes" id="UP000593846">
    <property type="component" value="Chromosome"/>
</dbReference>
<dbReference type="InterPro" id="IPR048028">
    <property type="entry name" value="Psb34-like"/>
</dbReference>
<keyword evidence="1" id="KW-0812">Transmembrane</keyword>
<dbReference type="AlphaFoldDB" id="A0A7S6RFY4"/>
<dbReference type="NCBIfam" id="NF033486">
    <property type="entry name" value="harvest_ssl1498"/>
    <property type="match status" value="1"/>
</dbReference>
<keyword evidence="1" id="KW-0472">Membrane</keyword>
<dbReference type="KEGG" id="aee:IM676_07485"/>
<name>A0A7S6RFY4_9CYAN</name>
<gene>
    <name evidence="2" type="ORF">IM676_07485</name>
</gene>
<reference evidence="3" key="1">
    <citation type="submission" date="2020-10" db="EMBL/GenBank/DDBJ databases">
        <title>Genome-based taxonomic classification of the species Anabaenopsis elenkinii.</title>
        <authorList>
            <person name="Delbaje E."/>
            <person name="Andreote A.P.D."/>
            <person name="Pellegrinetti T.A."/>
            <person name="Cruz R.B."/>
            <person name="Branco L.H.Z."/>
            <person name="Fiore M.F."/>
        </authorList>
    </citation>
    <scope>NUCLEOTIDE SEQUENCE [LARGE SCALE GENOMIC DNA]</scope>
    <source>
        <strain evidence="3">CCIBt3563</strain>
    </source>
</reference>
<sequence>MYTTINEEGILNNYAKEPQIYCATYPTQQQQRQYALQAAFATLLVTTLILISWGVS</sequence>
<evidence type="ECO:0000313" key="3">
    <source>
        <dbReference type="Proteomes" id="UP000593846"/>
    </source>
</evidence>
<feature type="transmembrane region" description="Helical" evidence="1">
    <location>
        <begin position="34"/>
        <end position="55"/>
    </location>
</feature>
<proteinExistence type="predicted"/>
<keyword evidence="1" id="KW-1133">Transmembrane helix</keyword>
<evidence type="ECO:0000313" key="2">
    <source>
        <dbReference type="EMBL" id="QOV24093.1"/>
    </source>
</evidence>
<protein>
    <submittedName>
        <fullName evidence="2">Ssl1498 family light-harvesting-like protein</fullName>
    </submittedName>
</protein>